<keyword evidence="2" id="KW-0479">Metal-binding</keyword>
<dbReference type="Gene3D" id="2.102.10.10">
    <property type="entry name" value="Rieske [2Fe-2S] iron-sulphur domain"/>
    <property type="match status" value="1"/>
</dbReference>
<keyword evidence="1" id="KW-0001">2Fe-2S</keyword>
<reference evidence="7 8" key="1">
    <citation type="submission" date="2020-08" db="EMBL/GenBank/DDBJ databases">
        <title>Exploring microbial biodiversity for novel pathways involved in the catabolism of aromatic compounds derived from lignin.</title>
        <authorList>
            <person name="Elkins J."/>
        </authorList>
    </citation>
    <scope>NUCLEOTIDE SEQUENCE [LARGE SCALE GENOMIC DNA]</scope>
    <source>
        <strain evidence="7 8">B1D3A</strain>
    </source>
</reference>
<gene>
    <name evidence="7" type="ORF">HNP60_003502</name>
</gene>
<keyword evidence="8" id="KW-1185">Reference proteome</keyword>
<keyword evidence="4" id="KW-0408">Iron</keyword>
<evidence type="ECO:0000313" key="8">
    <source>
        <dbReference type="Proteomes" id="UP001138540"/>
    </source>
</evidence>
<dbReference type="RefSeq" id="WP_184156111.1">
    <property type="nucleotide sequence ID" value="NZ_JACHKA010000001.1"/>
</dbReference>
<keyword evidence="5" id="KW-0411">Iron-sulfur</keyword>
<evidence type="ECO:0000256" key="5">
    <source>
        <dbReference type="ARBA" id="ARBA00023014"/>
    </source>
</evidence>
<dbReference type="PROSITE" id="PS51296">
    <property type="entry name" value="RIESKE"/>
    <property type="match status" value="1"/>
</dbReference>
<dbReference type="InterPro" id="IPR036922">
    <property type="entry name" value="Rieske_2Fe-2S_sf"/>
</dbReference>
<comment type="caution">
    <text evidence="7">The sequence shown here is derived from an EMBL/GenBank/DDBJ whole genome shotgun (WGS) entry which is preliminary data.</text>
</comment>
<name>A0ABR6NJS1_9SPHN</name>
<evidence type="ECO:0000256" key="2">
    <source>
        <dbReference type="ARBA" id="ARBA00022723"/>
    </source>
</evidence>
<keyword evidence="3" id="KW-0560">Oxidoreductase</keyword>
<accession>A0ABR6NJS1</accession>
<evidence type="ECO:0000256" key="1">
    <source>
        <dbReference type="ARBA" id="ARBA00022714"/>
    </source>
</evidence>
<evidence type="ECO:0000256" key="4">
    <source>
        <dbReference type="ARBA" id="ARBA00023004"/>
    </source>
</evidence>
<dbReference type="PANTHER" id="PTHR21266">
    <property type="entry name" value="IRON-SULFUR DOMAIN CONTAINING PROTEIN"/>
    <property type="match status" value="1"/>
</dbReference>
<evidence type="ECO:0000313" key="7">
    <source>
        <dbReference type="EMBL" id="MBB5987528.1"/>
    </source>
</evidence>
<dbReference type="EMBL" id="JACHKA010000001">
    <property type="protein sequence ID" value="MBB5987528.1"/>
    <property type="molecule type" value="Genomic_DNA"/>
</dbReference>
<organism evidence="7 8">
    <name type="scientific">Sphingobium lignivorans</name>
    <dbReference type="NCBI Taxonomy" id="2735886"/>
    <lineage>
        <taxon>Bacteria</taxon>
        <taxon>Pseudomonadati</taxon>
        <taxon>Pseudomonadota</taxon>
        <taxon>Alphaproteobacteria</taxon>
        <taxon>Sphingomonadales</taxon>
        <taxon>Sphingomonadaceae</taxon>
        <taxon>Sphingobium</taxon>
    </lineage>
</organism>
<feature type="domain" description="Rieske" evidence="6">
    <location>
        <begin position="32"/>
        <end position="134"/>
    </location>
</feature>
<protein>
    <submittedName>
        <fullName evidence="7">Phenylpropionate dioxygenase-like ring-hydroxylating dioxygenase large terminal subunit</fullName>
    </submittedName>
</protein>
<dbReference type="InterPro" id="IPR017941">
    <property type="entry name" value="Rieske_2Fe-2S"/>
</dbReference>
<dbReference type="Proteomes" id="UP001138540">
    <property type="component" value="Unassembled WGS sequence"/>
</dbReference>
<evidence type="ECO:0000256" key="3">
    <source>
        <dbReference type="ARBA" id="ARBA00023002"/>
    </source>
</evidence>
<dbReference type="Pfam" id="PF00355">
    <property type="entry name" value="Rieske"/>
    <property type="match status" value="1"/>
</dbReference>
<sequence>MSEAETAAILPSPPFTGREYGKVHDGTYLKNWNPLMLAGELAAGEIVRRDFLGTRVIIYRDPEGRPVVQSAYCPHVGADLSKGCLADGAVRCAYHHWKFGPKGNCVEIPDEDHIPRAIRIYNYPAAERWGMIWAFNGEEPLFDLPELPGLAEEDAYYRVFHRGLRPIEGWIGSSNLVDFQHLKTVHGIADAHPTSVDFGDYLIVVRQETATRVADTKLYGGTWLTAHTRLGDGTERYFMAGSSQVAPGWSDAFFVVAMRKSQAEELGPEGAEAELQSRIDYMHKLYGEDEPILFSLRFRGVGKSALIRTDKYFGQFLRYIDNYPRSAPFDV</sequence>
<dbReference type="PANTHER" id="PTHR21266:SF60">
    <property type="entry name" value="3-KETOSTEROID-9-ALPHA-MONOOXYGENASE, OXYGENASE COMPONENT"/>
    <property type="match status" value="1"/>
</dbReference>
<evidence type="ECO:0000259" key="6">
    <source>
        <dbReference type="PROSITE" id="PS51296"/>
    </source>
</evidence>
<dbReference type="InterPro" id="IPR050584">
    <property type="entry name" value="Cholesterol_7-desaturase"/>
</dbReference>
<dbReference type="SUPFAM" id="SSF50022">
    <property type="entry name" value="ISP domain"/>
    <property type="match status" value="1"/>
</dbReference>
<proteinExistence type="predicted"/>